<evidence type="ECO:0000313" key="1">
    <source>
        <dbReference type="EMBL" id="RPE85649.1"/>
    </source>
</evidence>
<keyword evidence="2" id="KW-1185">Reference proteome</keyword>
<dbReference type="EMBL" id="RKQP01000001">
    <property type="protein sequence ID" value="RPE85649.1"/>
    <property type="molecule type" value="Genomic_DNA"/>
</dbReference>
<sequence>MKKIVLIALTTLLGACSTLPEKTISGTFKGTLPCADCQKIDAELILNKDKTYEYNTVYFKNKKQHPFSEKGAYIWDKNKADVIHLQPGSTSEILLKVSDNYVEICDENGEAPQNNQYKLLKTAP</sequence>
<dbReference type="PROSITE" id="PS51257">
    <property type="entry name" value="PROKAR_LIPOPROTEIN"/>
    <property type="match status" value="1"/>
</dbReference>
<dbReference type="Gene3D" id="2.40.128.640">
    <property type="match status" value="1"/>
</dbReference>
<dbReference type="Pfam" id="PF04170">
    <property type="entry name" value="NlpE"/>
    <property type="match status" value="1"/>
</dbReference>
<organism evidence="1 2">
    <name type="scientific">Vespertiliibacter pulmonis</name>
    <dbReference type="NCBI Taxonomy" id="1443036"/>
    <lineage>
        <taxon>Bacteria</taxon>
        <taxon>Pseudomonadati</taxon>
        <taxon>Pseudomonadota</taxon>
        <taxon>Gammaproteobacteria</taxon>
        <taxon>Pasteurellales</taxon>
        <taxon>Pasteurellaceae</taxon>
        <taxon>Vespertiliibacter</taxon>
    </lineage>
</organism>
<protein>
    <submittedName>
        <fullName evidence="1">NlpE-like protein</fullName>
    </submittedName>
</protein>
<accession>A0A3N4VZZ6</accession>
<dbReference type="AlphaFoldDB" id="A0A3N4VZZ6"/>
<reference evidence="1 2" key="1">
    <citation type="submission" date="2018-11" db="EMBL/GenBank/DDBJ databases">
        <title>Genomic Encyclopedia of Type Strains, Phase IV (KMG-IV): sequencing the most valuable type-strain genomes for metagenomic binning, comparative biology and taxonomic classification.</title>
        <authorList>
            <person name="Goeker M."/>
        </authorList>
    </citation>
    <scope>NUCLEOTIDE SEQUENCE [LARGE SCALE GENOMIC DNA]</scope>
    <source>
        <strain evidence="1 2">DSM 27238</strain>
    </source>
</reference>
<evidence type="ECO:0000313" key="2">
    <source>
        <dbReference type="Proteomes" id="UP000281691"/>
    </source>
</evidence>
<dbReference type="RefSeq" id="WP_124210237.1">
    <property type="nucleotide sequence ID" value="NZ_CP016615.1"/>
</dbReference>
<dbReference type="OrthoDB" id="5348860at2"/>
<comment type="caution">
    <text evidence="1">The sequence shown here is derived from an EMBL/GenBank/DDBJ whole genome shotgun (WGS) entry which is preliminary data.</text>
</comment>
<dbReference type="Proteomes" id="UP000281691">
    <property type="component" value="Unassembled WGS sequence"/>
</dbReference>
<gene>
    <name evidence="1" type="ORF">EDC46_0027</name>
</gene>
<dbReference type="InterPro" id="IPR007298">
    <property type="entry name" value="Cu-R_lipoprotein_NlpE"/>
</dbReference>
<proteinExistence type="predicted"/>
<name>A0A3N4VZZ6_9PAST</name>